<feature type="transmembrane region" description="Helical" evidence="1">
    <location>
        <begin position="59"/>
        <end position="79"/>
    </location>
</feature>
<feature type="transmembrane region" description="Helical" evidence="1">
    <location>
        <begin position="85"/>
        <end position="104"/>
    </location>
</feature>
<evidence type="ECO:0000313" key="3">
    <source>
        <dbReference type="Proteomes" id="UP000009328"/>
    </source>
</evidence>
<keyword evidence="1" id="KW-1133">Transmembrane helix</keyword>
<sequence>MVLPIVGFSQLAAPALGTVILTHGFHTWATLPALLEKGIDNTSISYWISKYSTLAGRSVVGAILLSIGFGIHAAVNLPFESFARFYYLLGSISSVGYLLFVPYFKYKARKISEYNETIENDGSNPRKDIRFGLKVHTVSSIFDIAGAAFFWYGLWNAIQLR</sequence>
<dbReference type="HOGENOM" id="CLU_1645043_0_0_1"/>
<evidence type="ECO:0000313" key="2">
    <source>
        <dbReference type="EMBL" id="CCH42228.1"/>
    </source>
</evidence>
<keyword evidence="3" id="KW-1185">Reference proteome</keyword>
<gene>
    <name evidence="2" type="ORF">BN7_1772</name>
</gene>
<dbReference type="AlphaFoldDB" id="K0KM85"/>
<name>K0KM85_WICCF</name>
<dbReference type="Proteomes" id="UP000009328">
    <property type="component" value="Unassembled WGS sequence"/>
</dbReference>
<feature type="transmembrane region" description="Helical" evidence="1">
    <location>
        <begin position="135"/>
        <end position="155"/>
    </location>
</feature>
<organism evidence="2 3">
    <name type="scientific">Wickerhamomyces ciferrii (strain ATCC 14091 / BCRC 22168 / CBS 111 / JCM 3599 / NBRC 0793 / NRRL Y-1031 F-60-10)</name>
    <name type="common">Yeast</name>
    <name type="synonym">Pichia ciferrii</name>
    <dbReference type="NCBI Taxonomy" id="1206466"/>
    <lineage>
        <taxon>Eukaryota</taxon>
        <taxon>Fungi</taxon>
        <taxon>Dikarya</taxon>
        <taxon>Ascomycota</taxon>
        <taxon>Saccharomycotina</taxon>
        <taxon>Saccharomycetes</taxon>
        <taxon>Phaffomycetales</taxon>
        <taxon>Wickerhamomycetaceae</taxon>
        <taxon>Wickerhamomyces</taxon>
    </lineage>
</organism>
<protein>
    <submittedName>
        <fullName evidence="2">Membrane protein</fullName>
    </submittedName>
</protein>
<reference evidence="2 3" key="1">
    <citation type="journal article" date="2012" name="Eukaryot. Cell">
        <title>Draft genome sequence of Wickerhamomyces ciferrii NRRL Y-1031 F-60-10.</title>
        <authorList>
            <person name="Schneider J."/>
            <person name="Andrea H."/>
            <person name="Blom J."/>
            <person name="Jaenicke S."/>
            <person name="Ruckert C."/>
            <person name="Schorsch C."/>
            <person name="Szczepanowski R."/>
            <person name="Farwick M."/>
            <person name="Goesmann A."/>
            <person name="Puhler A."/>
            <person name="Schaffer S."/>
            <person name="Tauch A."/>
            <person name="Kohler T."/>
            <person name="Brinkrolf K."/>
        </authorList>
    </citation>
    <scope>NUCLEOTIDE SEQUENCE [LARGE SCALE GENOMIC DNA]</scope>
    <source>
        <strain evidence="3">ATCC 14091 / BCRC 22168 / CBS 111 / JCM 3599 / NBRC 0793 / NRRL Y-1031 F-60-10</strain>
    </source>
</reference>
<proteinExistence type="predicted"/>
<accession>K0KM85</accession>
<evidence type="ECO:0000256" key="1">
    <source>
        <dbReference type="SAM" id="Phobius"/>
    </source>
</evidence>
<keyword evidence="1" id="KW-0472">Membrane</keyword>
<dbReference type="EMBL" id="CAIF01000039">
    <property type="protein sequence ID" value="CCH42228.1"/>
    <property type="molecule type" value="Genomic_DNA"/>
</dbReference>
<keyword evidence="1" id="KW-0812">Transmembrane</keyword>
<comment type="caution">
    <text evidence="2">The sequence shown here is derived from an EMBL/GenBank/DDBJ whole genome shotgun (WGS) entry which is preliminary data.</text>
</comment>
<dbReference type="InParanoid" id="K0KM85"/>